<dbReference type="Gene3D" id="2.60.40.10">
    <property type="entry name" value="Immunoglobulins"/>
    <property type="match status" value="3"/>
</dbReference>
<dbReference type="EC" id="2.3.2.13" evidence="24"/>
<dbReference type="PANTHER" id="PTHR11590">
    <property type="entry name" value="PROTEIN-GLUTAMINE GAMMA-GLUTAMYLTRANSFERASE"/>
    <property type="match status" value="1"/>
</dbReference>
<evidence type="ECO:0000256" key="1">
    <source>
        <dbReference type="ARBA" id="ARBA00004123"/>
    </source>
</evidence>
<evidence type="ECO:0000256" key="28">
    <source>
        <dbReference type="ARBA" id="ARBA00040561"/>
    </source>
</evidence>
<organism evidence="45 46">
    <name type="scientific">Oreochromis aureus</name>
    <name type="common">Israeli tilapia</name>
    <name type="synonym">Chromis aureus</name>
    <dbReference type="NCBI Taxonomy" id="47969"/>
    <lineage>
        <taxon>Eukaryota</taxon>
        <taxon>Metazoa</taxon>
        <taxon>Chordata</taxon>
        <taxon>Craniata</taxon>
        <taxon>Vertebrata</taxon>
        <taxon>Euteleostomi</taxon>
        <taxon>Actinopterygii</taxon>
        <taxon>Neopterygii</taxon>
        <taxon>Teleostei</taxon>
        <taxon>Neoteleostei</taxon>
        <taxon>Acanthomorphata</taxon>
        <taxon>Ovalentaria</taxon>
        <taxon>Cichlomorphae</taxon>
        <taxon>Cichliformes</taxon>
        <taxon>Cichlidae</taxon>
        <taxon>African cichlids</taxon>
        <taxon>Pseudocrenilabrinae</taxon>
        <taxon>Oreochromini</taxon>
        <taxon>Oreochromis</taxon>
    </lineage>
</organism>
<gene>
    <name evidence="45" type="primary">F13A1</name>
</gene>
<evidence type="ECO:0000313" key="45">
    <source>
        <dbReference type="Ensembl" id="ENSOABP00000053097.2"/>
    </source>
</evidence>
<dbReference type="GO" id="GO:0046872">
    <property type="term" value="F:metal ion binding"/>
    <property type="evidence" value="ECO:0007669"/>
    <property type="project" value="UniProtKB-KW"/>
</dbReference>
<keyword evidence="11" id="KW-0964">Secreted</keyword>
<keyword evidence="22" id="KW-0539">Nucleus</keyword>
<dbReference type="InterPro" id="IPR038765">
    <property type="entry name" value="Papain-like_cys_pep_sf"/>
</dbReference>
<dbReference type="FunFam" id="3.90.260.10:FF:000001">
    <property type="entry name" value="Protein-glutamine gamma-glutamyltransferase 2"/>
    <property type="match status" value="1"/>
</dbReference>
<keyword evidence="8" id="KW-0158">Chromosome</keyword>
<dbReference type="PIRSF" id="PIRSF000459">
    <property type="entry name" value="TGM_EBP42"/>
    <property type="match status" value="1"/>
</dbReference>
<evidence type="ECO:0000256" key="17">
    <source>
        <dbReference type="ARBA" id="ARBA00022801"/>
    </source>
</evidence>
<evidence type="ECO:0000256" key="3">
    <source>
        <dbReference type="ARBA" id="ARBA00004236"/>
    </source>
</evidence>
<keyword evidence="13" id="KW-0645">Protease</keyword>
<evidence type="ECO:0000256" key="36">
    <source>
        <dbReference type="ARBA" id="ARBA00043138"/>
    </source>
</evidence>
<evidence type="ECO:0000256" key="5">
    <source>
        <dbReference type="ARBA" id="ARBA00004498"/>
    </source>
</evidence>
<dbReference type="GO" id="GO:0006508">
    <property type="term" value="P:proteolysis"/>
    <property type="evidence" value="ECO:0007669"/>
    <property type="project" value="UniProtKB-KW"/>
</dbReference>
<feature type="region of interest" description="Disordered" evidence="43">
    <location>
        <begin position="473"/>
        <end position="556"/>
    </location>
</feature>
<feature type="binding site" evidence="42">
    <location>
        <position position="408"/>
    </location>
    <ligand>
        <name>Ca(2+)</name>
        <dbReference type="ChEBI" id="CHEBI:29108"/>
    </ligand>
</feature>
<dbReference type="Ensembl" id="ENSOABT00000054441.2">
    <property type="protein sequence ID" value="ENSOABP00000053097.2"/>
    <property type="gene ID" value="ENSOABG00000035896.1"/>
</dbReference>
<evidence type="ECO:0000256" key="39">
    <source>
        <dbReference type="ARBA" id="ARBA00048230"/>
    </source>
</evidence>
<name>A0A668VQ92_OREAU</name>
<evidence type="ECO:0000256" key="35">
    <source>
        <dbReference type="ARBA" id="ARBA00043104"/>
    </source>
</evidence>
<keyword evidence="9" id="KW-1003">Cell membrane</keyword>
<dbReference type="InterPro" id="IPR008958">
    <property type="entry name" value="Transglutaminase_C"/>
</dbReference>
<evidence type="ECO:0000256" key="2">
    <source>
        <dbReference type="ARBA" id="ARBA00004173"/>
    </source>
</evidence>
<evidence type="ECO:0000256" key="11">
    <source>
        <dbReference type="ARBA" id="ARBA00022525"/>
    </source>
</evidence>
<evidence type="ECO:0000256" key="9">
    <source>
        <dbReference type="ARBA" id="ARBA00022475"/>
    </source>
</evidence>
<keyword evidence="12" id="KW-0272">Extracellular matrix</keyword>
<feature type="binding site" evidence="42">
    <location>
        <position position="460"/>
    </location>
    <ligand>
        <name>Ca(2+)</name>
        <dbReference type="ChEBI" id="CHEBI:29108"/>
    </ligand>
</feature>
<dbReference type="GO" id="GO:0005886">
    <property type="term" value="C:plasma membrane"/>
    <property type="evidence" value="ECO:0007669"/>
    <property type="project" value="UniProtKB-SubCell"/>
</dbReference>
<comment type="subcellular location">
    <subcellularLocation>
        <location evidence="3">Cell membrane</location>
    </subcellularLocation>
    <subcellularLocation>
        <location evidence="4">Chromosome</location>
    </subcellularLocation>
    <subcellularLocation>
        <location evidence="6">Cytoplasm</location>
        <location evidence="6">Cytosol</location>
    </subcellularLocation>
    <subcellularLocation>
        <location evidence="2">Mitochondrion</location>
    </subcellularLocation>
    <subcellularLocation>
        <location evidence="1">Nucleus</location>
    </subcellularLocation>
    <subcellularLocation>
        <location evidence="5">Secreted</location>
        <location evidence="5">Extracellular space</location>
        <location evidence="5">Extracellular matrix</location>
    </subcellularLocation>
</comment>
<keyword evidence="19" id="KW-0496">Mitochondrion</keyword>
<evidence type="ECO:0000256" key="41">
    <source>
        <dbReference type="PIRSR" id="PIRSR000459-1"/>
    </source>
</evidence>
<evidence type="ECO:0000256" key="24">
    <source>
        <dbReference type="ARBA" id="ARBA00024222"/>
    </source>
</evidence>
<feature type="binding site" evidence="42">
    <location>
        <position position="455"/>
    </location>
    <ligand>
        <name>Ca(2+)</name>
        <dbReference type="ChEBI" id="CHEBI:29108"/>
    </ligand>
</feature>
<evidence type="ECO:0000256" key="42">
    <source>
        <dbReference type="PIRSR" id="PIRSR000459-2"/>
    </source>
</evidence>
<dbReference type="InterPro" id="IPR001102">
    <property type="entry name" value="Transglutaminase_N"/>
</dbReference>
<feature type="active site" evidence="41">
    <location>
        <position position="283"/>
    </location>
</feature>
<dbReference type="Pfam" id="PF00868">
    <property type="entry name" value="Transglut_N"/>
    <property type="match status" value="1"/>
</dbReference>
<dbReference type="SUPFAM" id="SSF49309">
    <property type="entry name" value="Transglutaminase, two C-terminal domains"/>
    <property type="match status" value="2"/>
</dbReference>
<dbReference type="InterPro" id="IPR014756">
    <property type="entry name" value="Ig_E-set"/>
</dbReference>
<evidence type="ECO:0000256" key="22">
    <source>
        <dbReference type="ARBA" id="ARBA00023242"/>
    </source>
</evidence>
<dbReference type="GO" id="GO:0050568">
    <property type="term" value="F:protein-glutamine glutaminase activity"/>
    <property type="evidence" value="ECO:0007669"/>
    <property type="project" value="UniProtKB-EC"/>
</dbReference>
<evidence type="ECO:0000256" key="33">
    <source>
        <dbReference type="ARBA" id="ARBA00042239"/>
    </source>
</evidence>
<keyword evidence="18 42" id="KW-0106">Calcium</keyword>
<dbReference type="Pfam" id="PF00927">
    <property type="entry name" value="Transglut_C"/>
    <property type="match status" value="2"/>
</dbReference>
<evidence type="ECO:0000256" key="16">
    <source>
        <dbReference type="ARBA" id="ARBA00022741"/>
    </source>
</evidence>
<dbReference type="GO" id="GO:0005525">
    <property type="term" value="F:GTP binding"/>
    <property type="evidence" value="ECO:0007669"/>
    <property type="project" value="UniProtKB-KW"/>
</dbReference>
<dbReference type="AlphaFoldDB" id="A0A668VQ92"/>
<keyword evidence="20" id="KW-0342">GTP-binding</keyword>
<evidence type="ECO:0000256" key="21">
    <source>
        <dbReference type="ARBA" id="ARBA00023136"/>
    </source>
</evidence>
<evidence type="ECO:0000256" key="23">
    <source>
        <dbReference type="ARBA" id="ARBA00023315"/>
    </source>
</evidence>
<comment type="catalytic activity">
    <reaction evidence="38">
        <text>L-glutaminyl-[protein] + histamine = 5-histaminyl-L-glutamyl-[protein] + NH4(+)</text>
        <dbReference type="Rhea" id="RHEA:66564"/>
        <dbReference type="Rhea" id="RHEA-COMP:10207"/>
        <dbReference type="Rhea" id="RHEA-COMP:17056"/>
        <dbReference type="ChEBI" id="CHEBI:28938"/>
        <dbReference type="ChEBI" id="CHEBI:30011"/>
        <dbReference type="ChEBI" id="CHEBI:58432"/>
        <dbReference type="ChEBI" id="CHEBI:167179"/>
    </reaction>
    <physiologicalReaction direction="left-to-right" evidence="38">
        <dbReference type="Rhea" id="RHEA:66565"/>
    </physiologicalReaction>
</comment>
<evidence type="ECO:0000256" key="43">
    <source>
        <dbReference type="SAM" id="MobiDB-lite"/>
    </source>
</evidence>
<protein>
    <recommendedName>
        <fullName evidence="28">Protein-glutamine gamma-glutamyltransferase 2</fullName>
        <ecNumber evidence="24">2.3.2.13</ecNumber>
        <ecNumber evidence="27">3.5.1.44</ecNumber>
    </recommendedName>
    <alternativeName>
        <fullName evidence="31">Isopeptidase TGM2</fullName>
    </alternativeName>
    <alternativeName>
        <fullName evidence="33">Protein-glutamine deamidase TGM2</fullName>
    </alternativeName>
    <alternativeName>
        <fullName evidence="32">Protein-glutamine dopaminyltransferase TGM2</fullName>
    </alternativeName>
    <alternativeName>
        <fullName evidence="35">Protein-glutamine histaminyltransferase TGM2</fullName>
    </alternativeName>
    <alternativeName>
        <fullName evidence="36">Protein-glutamine noradrenalinyltransferase TGM2</fullName>
    </alternativeName>
    <alternativeName>
        <fullName evidence="34">Protein-glutamine serotonyltransferase TGM2</fullName>
    </alternativeName>
    <alternativeName>
        <fullName evidence="30">Tissue transglutaminase</fullName>
    </alternativeName>
    <alternativeName>
        <fullName evidence="29">Transglutaminase-2</fullName>
    </alternativeName>
</protein>
<dbReference type="PANTHER" id="PTHR11590:SF6">
    <property type="entry name" value="PROTEIN-GLUTAMINE GAMMA-GLUTAMYLTRANSFERASE 2"/>
    <property type="match status" value="1"/>
</dbReference>
<dbReference type="GO" id="GO:0005634">
    <property type="term" value="C:nucleus"/>
    <property type="evidence" value="ECO:0007669"/>
    <property type="project" value="UniProtKB-SubCell"/>
</dbReference>
<dbReference type="InterPro" id="IPR002931">
    <property type="entry name" value="Transglutaminase-like"/>
</dbReference>
<evidence type="ECO:0000256" key="7">
    <source>
        <dbReference type="ARBA" id="ARBA00005968"/>
    </source>
</evidence>
<feature type="domain" description="Transglutaminase-like" evidence="44">
    <location>
        <begin position="275"/>
        <end position="369"/>
    </location>
</feature>
<evidence type="ECO:0000256" key="27">
    <source>
        <dbReference type="ARBA" id="ARBA00039019"/>
    </source>
</evidence>
<dbReference type="SUPFAM" id="SSF81296">
    <property type="entry name" value="E set domains"/>
    <property type="match status" value="1"/>
</dbReference>
<reference evidence="45" key="2">
    <citation type="submission" date="2025-09" db="UniProtKB">
        <authorList>
            <consortium name="Ensembl"/>
        </authorList>
    </citation>
    <scope>IDENTIFICATION</scope>
</reference>
<evidence type="ECO:0000256" key="18">
    <source>
        <dbReference type="ARBA" id="ARBA00022837"/>
    </source>
</evidence>
<evidence type="ECO:0000256" key="30">
    <source>
        <dbReference type="ARBA" id="ARBA00041677"/>
    </source>
</evidence>
<dbReference type="SMART" id="SM00460">
    <property type="entry name" value="TGc"/>
    <property type="match status" value="1"/>
</dbReference>
<sequence>MPSETKQSIFKGVNLNCDTNNTEHRTKKISKDQLIVRRGQRFTVKVELTQSFNPNLYPLTITAVTGENPSEDLGTKSCFGIPDKIQRSPSAKAVWKVELEKGSNPPTGSLNLTITPPADTPIGKYNLTARHRDEETLLAELVVLFNPWCSDDSVFMQDETERQEFVMNERGIIYKGSGNYITSTNWDFGQFEEDMVKICLKMLDVNPKHLANAANDVSARCNPIYVSRVVSAMINSNDDSGVLEGRWSAPFWGGTIPSHWSGSYPILKRWYNIGCNPVKYGQCWVFAGVMCSVMRLLGIPCRVVTNYQSAHDSNKNLTIDVYHADYGVREKETKDSIWNYHVWLECWMRRTDLAKDGKYDGWQVLDPTPQEKSDGVFCCGPASVKAILNGETNLKYDAPFVYAMVNADCIDWLCKADGTMVNIFSDTKRVGQSISTKAVGSNTRLDITDSYKYKEGSNEERTVFRYALTRDYSRDEEEKNNRGTNNPIQNGGTTNGTGNGGTTNGTGNGGTTNGTGNGGTTNGTGNGGTTNGTGNGGREGNNTEDKTTNNTNDSILPLPQIAMRFEEVSKPMDGQDVSLKLVLNSESRTARPVSINISVQAMRYNGSPVQNIQTETKEETLLPGKDLSIPILVPFLVYHKHMVGSDSMKISAVVTDKLEPRNVYLAVNDVILLNPPMSITVNGPVRLNQRTVAEVVFMNPINKMLTDCTLTLSGSGLVDGEDKCILPNLRPSNRIRIQLTFFPKKTGKKTLMADFDCSSFRDLKCTCTFDVLP</sequence>
<dbReference type="Gene3D" id="3.90.260.10">
    <property type="entry name" value="Transglutaminase-like"/>
    <property type="match status" value="1"/>
</dbReference>
<dbReference type="FunFam" id="2.60.40.10:FF:000090">
    <property type="entry name" value="Protein-glutamine gamma-glutamyltransferase 2"/>
    <property type="match status" value="1"/>
</dbReference>
<feature type="active site" evidence="41">
    <location>
        <position position="341"/>
    </location>
</feature>
<evidence type="ECO:0000256" key="14">
    <source>
        <dbReference type="ARBA" id="ARBA00022679"/>
    </source>
</evidence>
<dbReference type="InterPro" id="IPR023608">
    <property type="entry name" value="Transglutaminase_animal"/>
</dbReference>
<evidence type="ECO:0000256" key="8">
    <source>
        <dbReference type="ARBA" id="ARBA00022454"/>
    </source>
</evidence>
<dbReference type="InterPro" id="IPR013783">
    <property type="entry name" value="Ig-like_fold"/>
</dbReference>
<dbReference type="GO" id="GO:0005694">
    <property type="term" value="C:chromosome"/>
    <property type="evidence" value="ECO:0007669"/>
    <property type="project" value="UniProtKB-SubCell"/>
</dbReference>
<dbReference type="GO" id="GO:0008233">
    <property type="term" value="F:peptidase activity"/>
    <property type="evidence" value="ECO:0007669"/>
    <property type="project" value="UniProtKB-KW"/>
</dbReference>
<evidence type="ECO:0000256" key="34">
    <source>
        <dbReference type="ARBA" id="ARBA00042912"/>
    </source>
</evidence>
<evidence type="ECO:0000256" key="10">
    <source>
        <dbReference type="ARBA" id="ARBA00022490"/>
    </source>
</evidence>
<dbReference type="GO" id="GO:0005829">
    <property type="term" value="C:cytosol"/>
    <property type="evidence" value="ECO:0007669"/>
    <property type="project" value="UniProtKB-SubCell"/>
</dbReference>
<dbReference type="InterPro" id="IPR036985">
    <property type="entry name" value="Transglutaminase-like_sf"/>
</dbReference>
<evidence type="ECO:0000256" key="38">
    <source>
        <dbReference type="ARBA" id="ARBA00047876"/>
    </source>
</evidence>
<evidence type="ECO:0000256" key="6">
    <source>
        <dbReference type="ARBA" id="ARBA00004514"/>
    </source>
</evidence>
<feature type="active site" evidence="41">
    <location>
        <position position="366"/>
    </location>
</feature>
<dbReference type="EC" id="3.5.1.44" evidence="27"/>
<keyword evidence="15 42" id="KW-0479">Metal-binding</keyword>
<dbReference type="Pfam" id="PF01841">
    <property type="entry name" value="Transglut_core"/>
    <property type="match status" value="1"/>
</dbReference>
<dbReference type="InterPro" id="IPR050779">
    <property type="entry name" value="Transglutaminase"/>
</dbReference>
<feature type="compositionally biased region" description="Gly residues" evidence="43">
    <location>
        <begin position="493"/>
        <end position="539"/>
    </location>
</feature>
<evidence type="ECO:0000256" key="26">
    <source>
        <dbReference type="ARBA" id="ARBA00036876"/>
    </source>
</evidence>
<evidence type="ECO:0000256" key="31">
    <source>
        <dbReference type="ARBA" id="ARBA00042099"/>
    </source>
</evidence>
<comment type="similarity">
    <text evidence="7">Belongs to the transglutaminase superfamily. Transglutaminase family.</text>
</comment>
<dbReference type="Proteomes" id="UP000472276">
    <property type="component" value="Unassembled WGS sequence"/>
</dbReference>
<keyword evidence="10" id="KW-0963">Cytoplasm</keyword>
<feature type="binding site" evidence="42">
    <location>
        <position position="406"/>
    </location>
    <ligand>
        <name>Ca(2+)</name>
        <dbReference type="ChEBI" id="CHEBI:29108"/>
    </ligand>
</feature>
<keyword evidence="46" id="KW-1185">Reference proteome</keyword>
<keyword evidence="16" id="KW-0547">Nucleotide-binding</keyword>
<comment type="catalytic activity">
    <reaction evidence="40">
        <text>L-glutaminyl-[protein] + dopamine = 5-dopaminyl-L-glutamyl-[protein] + NH4(+)</text>
        <dbReference type="Rhea" id="RHEA:66556"/>
        <dbReference type="Rhea" id="RHEA-COMP:10207"/>
        <dbReference type="Rhea" id="RHEA-COMP:17053"/>
        <dbReference type="ChEBI" id="CHEBI:28938"/>
        <dbReference type="ChEBI" id="CHEBI:30011"/>
        <dbReference type="ChEBI" id="CHEBI:59905"/>
        <dbReference type="ChEBI" id="CHEBI:167175"/>
    </reaction>
    <physiologicalReaction direction="left-to-right" evidence="40">
        <dbReference type="Rhea" id="RHEA:66557"/>
    </physiologicalReaction>
</comment>
<comment type="cofactor">
    <cofactor evidence="42">
        <name>Ca(2+)</name>
        <dbReference type="ChEBI" id="CHEBI:29108"/>
    </cofactor>
    <text evidence="42">Binds 1 Ca(2+) ion per subunit.</text>
</comment>
<accession>A0A668VQ92</accession>
<evidence type="ECO:0000256" key="12">
    <source>
        <dbReference type="ARBA" id="ARBA00022530"/>
    </source>
</evidence>
<dbReference type="InterPro" id="IPR036238">
    <property type="entry name" value="Transglutaminase_C_sf"/>
</dbReference>
<evidence type="ECO:0000256" key="4">
    <source>
        <dbReference type="ARBA" id="ARBA00004286"/>
    </source>
</evidence>
<evidence type="ECO:0000256" key="32">
    <source>
        <dbReference type="ARBA" id="ARBA00042105"/>
    </source>
</evidence>
<evidence type="ECO:0000256" key="25">
    <source>
        <dbReference type="ARBA" id="ARBA00036377"/>
    </source>
</evidence>
<feature type="compositionally biased region" description="Low complexity" evidence="43">
    <location>
        <begin position="483"/>
        <end position="492"/>
    </location>
</feature>
<comment type="catalytic activity">
    <reaction evidence="26">
        <text>L-glutaminyl-[protein] + L-lysyl-[protein] = [protein]-L-lysyl-N(6)-5-L-glutamyl-[protein] + NH4(+)</text>
        <dbReference type="Rhea" id="RHEA:54816"/>
        <dbReference type="Rhea" id="RHEA-COMP:9752"/>
        <dbReference type="Rhea" id="RHEA-COMP:10207"/>
        <dbReference type="Rhea" id="RHEA-COMP:14005"/>
        <dbReference type="ChEBI" id="CHEBI:28938"/>
        <dbReference type="ChEBI" id="CHEBI:29969"/>
        <dbReference type="ChEBI" id="CHEBI:30011"/>
        <dbReference type="ChEBI" id="CHEBI:138370"/>
        <dbReference type="EC" id="2.3.2.13"/>
    </reaction>
    <physiologicalReaction direction="left-to-right" evidence="26">
        <dbReference type="Rhea" id="RHEA:54817"/>
    </physiologicalReaction>
</comment>
<evidence type="ECO:0000259" key="44">
    <source>
        <dbReference type="SMART" id="SM00460"/>
    </source>
</evidence>
<evidence type="ECO:0000313" key="46">
    <source>
        <dbReference type="Proteomes" id="UP000472276"/>
    </source>
</evidence>
<evidence type="ECO:0000256" key="29">
    <source>
        <dbReference type="ARBA" id="ARBA00041650"/>
    </source>
</evidence>
<keyword evidence="23" id="KW-0012">Acyltransferase</keyword>
<comment type="catalytic activity">
    <reaction evidence="37">
        <text>L-glutaminyl-[protein] + H2O = L-glutamyl-[protein] + NH4(+)</text>
        <dbReference type="Rhea" id="RHEA:16441"/>
        <dbReference type="Rhea" id="RHEA-COMP:10207"/>
        <dbReference type="Rhea" id="RHEA-COMP:10208"/>
        <dbReference type="ChEBI" id="CHEBI:15377"/>
        <dbReference type="ChEBI" id="CHEBI:28938"/>
        <dbReference type="ChEBI" id="CHEBI:29973"/>
        <dbReference type="ChEBI" id="CHEBI:30011"/>
        <dbReference type="EC" id="3.5.1.44"/>
    </reaction>
    <physiologicalReaction direction="left-to-right" evidence="37">
        <dbReference type="Rhea" id="RHEA:16442"/>
    </physiologicalReaction>
</comment>
<evidence type="ECO:0000256" key="13">
    <source>
        <dbReference type="ARBA" id="ARBA00022670"/>
    </source>
</evidence>
<evidence type="ECO:0000256" key="20">
    <source>
        <dbReference type="ARBA" id="ARBA00023134"/>
    </source>
</evidence>
<keyword evidence="17" id="KW-0378">Hydrolase</keyword>
<dbReference type="SUPFAM" id="SSF54001">
    <property type="entry name" value="Cysteine proteinases"/>
    <property type="match status" value="1"/>
</dbReference>
<keyword evidence="21" id="KW-0472">Membrane</keyword>
<dbReference type="GO" id="GO:0005739">
    <property type="term" value="C:mitochondrion"/>
    <property type="evidence" value="ECO:0007669"/>
    <property type="project" value="UniProtKB-SubCell"/>
</dbReference>
<dbReference type="GO" id="GO:0007399">
    <property type="term" value="P:nervous system development"/>
    <property type="evidence" value="ECO:0007669"/>
    <property type="project" value="UniProtKB-ARBA"/>
</dbReference>
<comment type="catalytic activity">
    <reaction evidence="25">
        <text>L-glutaminyl-[protein] + serotonin = 5-serotonyl-L-glutamyl-[protein] + NH4(+)</text>
        <dbReference type="Rhea" id="RHEA:66552"/>
        <dbReference type="Rhea" id="RHEA-COMP:10207"/>
        <dbReference type="Rhea" id="RHEA-COMP:17052"/>
        <dbReference type="ChEBI" id="CHEBI:28938"/>
        <dbReference type="ChEBI" id="CHEBI:30011"/>
        <dbReference type="ChEBI" id="CHEBI:167174"/>
        <dbReference type="ChEBI" id="CHEBI:350546"/>
    </reaction>
    <physiologicalReaction direction="left-to-right" evidence="25">
        <dbReference type="Rhea" id="RHEA:66553"/>
    </physiologicalReaction>
</comment>
<proteinExistence type="inferred from homology"/>
<evidence type="ECO:0000256" key="19">
    <source>
        <dbReference type="ARBA" id="ARBA00023128"/>
    </source>
</evidence>
<evidence type="ECO:0000256" key="37">
    <source>
        <dbReference type="ARBA" id="ARBA00047868"/>
    </source>
</evidence>
<evidence type="ECO:0000256" key="40">
    <source>
        <dbReference type="ARBA" id="ARBA00048365"/>
    </source>
</evidence>
<keyword evidence="14" id="KW-0808">Transferase</keyword>
<reference evidence="45" key="1">
    <citation type="submission" date="2025-08" db="UniProtKB">
        <authorList>
            <consortium name="Ensembl"/>
        </authorList>
    </citation>
    <scope>IDENTIFICATION</scope>
</reference>
<comment type="catalytic activity">
    <reaction evidence="39">
        <text>L-glutaminyl-[protein] + (R)-noradrenaline = 5-(R)-noradrenalinyl-L-glutamyl-[protein] + NH4(+)</text>
        <dbReference type="Rhea" id="RHEA:66560"/>
        <dbReference type="Rhea" id="RHEA-COMP:10207"/>
        <dbReference type="Rhea" id="RHEA-COMP:17054"/>
        <dbReference type="ChEBI" id="CHEBI:28938"/>
        <dbReference type="ChEBI" id="CHEBI:30011"/>
        <dbReference type="ChEBI" id="CHEBI:72587"/>
        <dbReference type="ChEBI" id="CHEBI:167178"/>
    </reaction>
    <physiologicalReaction direction="left-to-right" evidence="39">
        <dbReference type="Rhea" id="RHEA:66561"/>
    </physiologicalReaction>
</comment>
<dbReference type="GO" id="GO:0003810">
    <property type="term" value="F:protein-glutamine gamma-glutamyltransferase activity"/>
    <property type="evidence" value="ECO:0007669"/>
    <property type="project" value="UniProtKB-EC"/>
</dbReference>
<evidence type="ECO:0000256" key="15">
    <source>
        <dbReference type="ARBA" id="ARBA00022723"/>
    </source>
</evidence>